<organism evidence="2 3">
    <name type="scientific">Nocardia seriolae</name>
    <dbReference type="NCBI Taxonomy" id="37332"/>
    <lineage>
        <taxon>Bacteria</taxon>
        <taxon>Bacillati</taxon>
        <taxon>Actinomycetota</taxon>
        <taxon>Actinomycetes</taxon>
        <taxon>Mycobacteriales</taxon>
        <taxon>Nocardiaceae</taxon>
        <taxon>Nocardia</taxon>
    </lineage>
</organism>
<protein>
    <submittedName>
        <fullName evidence="2">Uncharacterized protein</fullName>
    </submittedName>
</protein>
<accession>A0ABC9YVI4</accession>
<proteinExistence type="predicted"/>
<gene>
    <name evidence="2" type="ORF">NSK11_contig00055-0041</name>
</gene>
<reference evidence="2 3" key="2">
    <citation type="journal article" date="2016" name="Genome Announc.">
        <title>Draft Genome Sequence of Erythromycin- and Oxytetracycline-Sensitive Nocardia seriolae Strain U-1 (NBRC 110359).</title>
        <authorList>
            <person name="Imajoh M."/>
            <person name="Sukeda M."/>
            <person name="Shimizu M."/>
            <person name="Yamane J."/>
            <person name="Ohnishi K."/>
            <person name="Oshima S."/>
        </authorList>
    </citation>
    <scope>NUCLEOTIDE SEQUENCE [LARGE SCALE GENOMIC DNA]</scope>
    <source>
        <strain evidence="2 3">U-1</strain>
    </source>
</reference>
<reference evidence="3" key="1">
    <citation type="submission" date="2015-07" db="EMBL/GenBank/DDBJ databases">
        <title>Nocardia seriolae U-1 whole genome shotgun sequence.</title>
        <authorList>
            <person name="Imajoh M."/>
            <person name="Fukumoto Y."/>
            <person name="Sukeda M."/>
            <person name="Yamane J."/>
            <person name="Yamasaki K."/>
            <person name="Shimizu M."/>
            <person name="Ohnishi K."/>
            <person name="Oshima S."/>
        </authorList>
    </citation>
    <scope>NUCLEOTIDE SEQUENCE [LARGE SCALE GENOMIC DNA]</scope>
    <source>
        <strain evidence="3">U-1</strain>
    </source>
</reference>
<keyword evidence="3" id="KW-1185">Reference proteome</keyword>
<feature type="compositionally biased region" description="Low complexity" evidence="1">
    <location>
        <begin position="1"/>
        <end position="15"/>
    </location>
</feature>
<sequence>MDHTSAVTAASDSTTPIRSSRSTCAARDSGTVNSTAAMAASATGTLIQNTECQEKYFSSQPPTVGPMATATPAMAVHSAMAAARSRLAVKILVISASVAGKTTAANTPMPARAAMT</sequence>
<dbReference type="Proteomes" id="UP000037179">
    <property type="component" value="Unassembled WGS sequence"/>
</dbReference>
<dbReference type="AlphaFoldDB" id="A0ABC9YVI4"/>
<name>A0ABC9YVI4_9NOCA</name>
<evidence type="ECO:0000313" key="2">
    <source>
        <dbReference type="EMBL" id="GAP29417.1"/>
    </source>
</evidence>
<evidence type="ECO:0000256" key="1">
    <source>
        <dbReference type="SAM" id="MobiDB-lite"/>
    </source>
</evidence>
<comment type="caution">
    <text evidence="2">The sequence shown here is derived from an EMBL/GenBank/DDBJ whole genome shotgun (WGS) entry which is preliminary data.</text>
</comment>
<dbReference type="EMBL" id="BBYQ01000055">
    <property type="protein sequence ID" value="GAP29417.1"/>
    <property type="molecule type" value="Genomic_DNA"/>
</dbReference>
<evidence type="ECO:0000313" key="3">
    <source>
        <dbReference type="Proteomes" id="UP000037179"/>
    </source>
</evidence>
<feature type="region of interest" description="Disordered" evidence="1">
    <location>
        <begin position="1"/>
        <end position="31"/>
    </location>
</feature>